<evidence type="ECO:0000259" key="5">
    <source>
        <dbReference type="Pfam" id="PF00532"/>
    </source>
</evidence>
<dbReference type="Proteomes" id="UP000094165">
    <property type="component" value="Unassembled WGS sequence"/>
</dbReference>
<dbReference type="PANTHER" id="PTHR46847:SF1">
    <property type="entry name" value="D-ALLOSE-BINDING PERIPLASMIC PROTEIN-RELATED"/>
    <property type="match status" value="1"/>
</dbReference>
<dbReference type="NCBIfam" id="TIGR02955">
    <property type="entry name" value="TMAO_TorT"/>
    <property type="match status" value="1"/>
</dbReference>
<dbReference type="AlphaFoldDB" id="A0A1E5D8N1"/>
<feature type="signal peptide" evidence="4">
    <location>
        <begin position="1"/>
        <end position="30"/>
    </location>
</feature>
<dbReference type="PANTHER" id="PTHR46847">
    <property type="entry name" value="D-ALLOSE-BINDING PERIPLASMIC PROTEIN-RELATED"/>
    <property type="match status" value="1"/>
</dbReference>
<reference evidence="6 7" key="1">
    <citation type="journal article" date="2012" name="Science">
        <title>Ecological populations of bacteria act as socially cohesive units of antibiotic production and resistance.</title>
        <authorList>
            <person name="Cordero O.X."/>
            <person name="Wildschutte H."/>
            <person name="Kirkup B."/>
            <person name="Proehl S."/>
            <person name="Ngo L."/>
            <person name="Hussain F."/>
            <person name="Le Roux F."/>
            <person name="Mincer T."/>
            <person name="Polz M.F."/>
        </authorList>
    </citation>
    <scope>NUCLEOTIDE SEQUENCE [LARGE SCALE GENOMIC DNA]</scope>
    <source>
        <strain evidence="6 7">FF-238</strain>
    </source>
</reference>
<comment type="similarity">
    <text evidence="2">Belongs to the bacterial solute-binding protein 2 family.</text>
</comment>
<accession>A0A1E5D8N1</accession>
<dbReference type="RefSeq" id="WP_017053577.1">
    <property type="nucleotide sequence ID" value="NZ_AJYW02000011.1"/>
</dbReference>
<evidence type="ECO:0000313" key="7">
    <source>
        <dbReference type="Proteomes" id="UP000094165"/>
    </source>
</evidence>
<name>A0A1E5D8N1_9VIBR</name>
<evidence type="ECO:0000256" key="1">
    <source>
        <dbReference type="ARBA" id="ARBA00004196"/>
    </source>
</evidence>
<protein>
    <submittedName>
        <fullName evidence="6">TMAO reductase system periplasmic protein TorT</fullName>
    </submittedName>
</protein>
<evidence type="ECO:0000256" key="2">
    <source>
        <dbReference type="ARBA" id="ARBA00007639"/>
    </source>
</evidence>
<comment type="caution">
    <text evidence="6">The sequence shown here is derived from an EMBL/GenBank/DDBJ whole genome shotgun (WGS) entry which is preliminary data.</text>
</comment>
<evidence type="ECO:0000256" key="4">
    <source>
        <dbReference type="SAM" id="SignalP"/>
    </source>
</evidence>
<dbReference type="InterPro" id="IPR001761">
    <property type="entry name" value="Peripla_BP/Lac1_sug-bd_dom"/>
</dbReference>
<dbReference type="InterPro" id="IPR014301">
    <property type="entry name" value="TMAO_TorT"/>
</dbReference>
<organism evidence="6 7">
    <name type="scientific">Vibrio genomosp. F6 str. FF-238</name>
    <dbReference type="NCBI Taxonomy" id="1191298"/>
    <lineage>
        <taxon>Bacteria</taxon>
        <taxon>Pseudomonadati</taxon>
        <taxon>Pseudomonadota</taxon>
        <taxon>Gammaproteobacteria</taxon>
        <taxon>Vibrionales</taxon>
        <taxon>Vibrionaceae</taxon>
        <taxon>Vibrio</taxon>
    </lineage>
</organism>
<sequence length="346" mass="38152">MPRPKSLSATLVRLAATISLVSMPISTVFAEPSKTQKVNTPAPKICAIYPHLKDSYWLSVNYGMVSEARKQHVELRVLEAGGYPNKIKQQQQLSLCTRWGADAIILGTVSPDAFSNNLSEFVGSTPVFATVNKLVLNDKQSDLLKGVVGVDWYWMGFEAGQYLANAHPKGSGVTDIAFLPGPKTSGGTKPATVGFYDAIKGSDINIVVSYWADNDKELQRNLVQKVIDTPNVQYIVGSAVAIEAAVSELRAAEKTDDIKLVSTYLSHGVYRGLLRNRVEFAPTDQMVQQGRLSMRQVIHYLNDEKYAFDSAPSIEPLTPKTLQRKVIENSLSPSEYRPTFNIKEIE</sequence>
<proteinExistence type="inferred from homology"/>
<evidence type="ECO:0000313" key="6">
    <source>
        <dbReference type="EMBL" id="OEE80125.1"/>
    </source>
</evidence>
<feature type="chain" id="PRO_5009173637" evidence="4">
    <location>
        <begin position="31"/>
        <end position="346"/>
    </location>
</feature>
<dbReference type="SUPFAM" id="SSF53822">
    <property type="entry name" value="Periplasmic binding protein-like I"/>
    <property type="match status" value="1"/>
</dbReference>
<feature type="domain" description="Periplasmic binding protein/LacI sugar binding" evidence="5">
    <location>
        <begin position="43"/>
        <end position="302"/>
    </location>
</feature>
<gene>
    <name evidence="6" type="ORF">A130_10395</name>
</gene>
<dbReference type="Gene3D" id="3.40.50.2300">
    <property type="match status" value="2"/>
</dbReference>
<dbReference type="EMBL" id="AJYW02000011">
    <property type="protein sequence ID" value="OEE80125.1"/>
    <property type="molecule type" value="Genomic_DNA"/>
</dbReference>
<dbReference type="Pfam" id="PF00532">
    <property type="entry name" value="Peripla_BP_1"/>
    <property type="match status" value="1"/>
</dbReference>
<dbReference type="GO" id="GO:0030313">
    <property type="term" value="C:cell envelope"/>
    <property type="evidence" value="ECO:0007669"/>
    <property type="project" value="UniProtKB-SubCell"/>
</dbReference>
<dbReference type="InterPro" id="IPR028082">
    <property type="entry name" value="Peripla_BP_I"/>
</dbReference>
<evidence type="ECO:0000256" key="3">
    <source>
        <dbReference type="ARBA" id="ARBA00022729"/>
    </source>
</evidence>
<dbReference type="CDD" id="cd06306">
    <property type="entry name" value="PBP1_TorT-like"/>
    <property type="match status" value="1"/>
</dbReference>
<dbReference type="NCBIfam" id="NF008185">
    <property type="entry name" value="PRK10936.1"/>
    <property type="match status" value="1"/>
</dbReference>
<keyword evidence="7" id="KW-1185">Reference proteome</keyword>
<keyword evidence="3 4" id="KW-0732">Signal</keyword>
<comment type="subcellular location">
    <subcellularLocation>
        <location evidence="1">Cell envelope</location>
    </subcellularLocation>
</comment>